<proteinExistence type="predicted"/>
<protein>
    <submittedName>
        <fullName evidence="2">Uncharacterized protein</fullName>
    </submittedName>
</protein>
<evidence type="ECO:0000313" key="2">
    <source>
        <dbReference type="EMBL" id="CAC5387267.1"/>
    </source>
</evidence>
<name>A0A6J8BXY6_MYTCO</name>
<accession>A0A6J8BXY6</accession>
<evidence type="ECO:0000256" key="1">
    <source>
        <dbReference type="SAM" id="MobiDB-lite"/>
    </source>
</evidence>
<sequence length="385" mass="44940">MDERVITSYLRLPQIITSYIDVFTTKFHDLLRVVTDNYEQLTAILRVFCGLLRHFDKKKSEEFTSEIMPGDISGPDLQLARPKTSPAAITRTGRRGKSKQDETTPEYHVELLEYEWPDLPPIPHMKDAITREKVSKGISYLLPIDKGKNSIDNKYRTDLRAMFQEPYANDDHGYDDSKVKLSAHVHFDTNAVDTKWSKSLLKQIPVEINSDSDKFRKMYARSAPIGRSKTMGLDTDKIRTRSCRYLPMKTVQHPEAMELRQEVEKIIRTVYSDNDDSDIETEVGEVDASRHVRRFSLYPRRTSEYIPRLNTDTESYMSLKPPRLKLTADKFNSYEQLKLTKPPKAVIPELFICKYIKKERAQEIWEWLHYGEEMSEFEYFLSVCG</sequence>
<dbReference type="OrthoDB" id="6286406at2759"/>
<feature type="region of interest" description="Disordered" evidence="1">
    <location>
        <begin position="74"/>
        <end position="104"/>
    </location>
</feature>
<keyword evidence="3" id="KW-1185">Reference proteome</keyword>
<evidence type="ECO:0000313" key="3">
    <source>
        <dbReference type="Proteomes" id="UP000507470"/>
    </source>
</evidence>
<organism evidence="2 3">
    <name type="scientific">Mytilus coruscus</name>
    <name type="common">Sea mussel</name>
    <dbReference type="NCBI Taxonomy" id="42192"/>
    <lineage>
        <taxon>Eukaryota</taxon>
        <taxon>Metazoa</taxon>
        <taxon>Spiralia</taxon>
        <taxon>Lophotrochozoa</taxon>
        <taxon>Mollusca</taxon>
        <taxon>Bivalvia</taxon>
        <taxon>Autobranchia</taxon>
        <taxon>Pteriomorphia</taxon>
        <taxon>Mytilida</taxon>
        <taxon>Mytiloidea</taxon>
        <taxon>Mytilidae</taxon>
        <taxon>Mytilinae</taxon>
        <taxon>Mytilus</taxon>
    </lineage>
</organism>
<gene>
    <name evidence="2" type="ORF">MCOR_22625</name>
</gene>
<dbReference type="EMBL" id="CACVKT020003995">
    <property type="protein sequence ID" value="CAC5387267.1"/>
    <property type="molecule type" value="Genomic_DNA"/>
</dbReference>
<dbReference type="AlphaFoldDB" id="A0A6J8BXY6"/>
<reference evidence="2 3" key="1">
    <citation type="submission" date="2020-06" db="EMBL/GenBank/DDBJ databases">
        <authorList>
            <person name="Li R."/>
            <person name="Bekaert M."/>
        </authorList>
    </citation>
    <scope>NUCLEOTIDE SEQUENCE [LARGE SCALE GENOMIC DNA]</scope>
    <source>
        <strain evidence="3">wild</strain>
    </source>
</reference>
<dbReference type="Proteomes" id="UP000507470">
    <property type="component" value="Unassembled WGS sequence"/>
</dbReference>